<organism evidence="8 9">
    <name type="scientific">Hydra vulgaris</name>
    <name type="common">Hydra</name>
    <name type="synonym">Hydra attenuata</name>
    <dbReference type="NCBI Taxonomy" id="6087"/>
    <lineage>
        <taxon>Eukaryota</taxon>
        <taxon>Metazoa</taxon>
        <taxon>Cnidaria</taxon>
        <taxon>Hydrozoa</taxon>
        <taxon>Hydroidolina</taxon>
        <taxon>Anthoathecata</taxon>
        <taxon>Aplanulata</taxon>
        <taxon>Hydridae</taxon>
        <taxon>Hydra</taxon>
    </lineage>
</organism>
<sequence>MFKLLAFLVTMSYVAGYSVDVCYASQKYPFVSSLQDKFCYSKHNLFKKPSKNNMGKILYWVKDVNNLDEKDIIRLRNDVSKYGAVVIKKQRLTRYQQEAFTAKLGETIILPSSFQGNNSYLGHPAIAAVSNYWQNGSWKGPQHSFGQYWHKDGNYFPYPKNFIFSILYGDEISSFLEGGGTGFIDACLARDYAPQHILKILKDTKIIVKVNFITDFRNGLKEHLERYPTAEHRFIFKHPLNKRECVFLFKVTEEQELFYTQEELRAFDEIWKFMQQELFFYFHKWSQGDILIWDNMAVFHRAMPIIDKGEKRTLYRTMVRINL</sequence>
<feature type="signal peptide" evidence="6">
    <location>
        <begin position="1"/>
        <end position="16"/>
    </location>
</feature>
<feature type="chain" id="PRO_5046333784" evidence="6">
    <location>
        <begin position="17"/>
        <end position="323"/>
    </location>
</feature>
<proteinExistence type="inferred from homology"/>
<evidence type="ECO:0000256" key="3">
    <source>
        <dbReference type="ARBA" id="ARBA00022964"/>
    </source>
</evidence>
<dbReference type="PANTHER" id="PTHR43779:SF3">
    <property type="entry name" value="(3R)-3-[(CARBOXYMETHYL)AMINO]FATTY ACID OXYGENASE_DECARBOXYLASE"/>
    <property type="match status" value="1"/>
</dbReference>
<protein>
    <submittedName>
        <fullName evidence="9">(3R)-3-[(Carboxymethyl)amino]fatty acid oxygenase/decarboxylase</fullName>
    </submittedName>
</protein>
<dbReference type="InterPro" id="IPR042098">
    <property type="entry name" value="TauD-like_sf"/>
</dbReference>
<gene>
    <name evidence="9" type="primary">LOC100207895</name>
</gene>
<evidence type="ECO:0000256" key="1">
    <source>
        <dbReference type="ARBA" id="ARBA00005896"/>
    </source>
</evidence>
<keyword evidence="6" id="KW-0732">Signal</keyword>
<evidence type="ECO:0000256" key="4">
    <source>
        <dbReference type="ARBA" id="ARBA00023002"/>
    </source>
</evidence>
<keyword evidence="2" id="KW-0479">Metal-binding</keyword>
<keyword evidence="4" id="KW-0560">Oxidoreductase</keyword>
<name>A0ABM4CYB0_HYDVU</name>
<evidence type="ECO:0000259" key="7">
    <source>
        <dbReference type="Pfam" id="PF02668"/>
    </source>
</evidence>
<dbReference type="PANTHER" id="PTHR43779">
    <property type="entry name" value="DIOXYGENASE RV0097-RELATED"/>
    <property type="match status" value="1"/>
</dbReference>
<feature type="domain" description="TauD/TfdA-like" evidence="7">
    <location>
        <begin position="62"/>
        <end position="318"/>
    </location>
</feature>
<accession>A0ABM4CYB0</accession>
<keyword evidence="8" id="KW-1185">Reference proteome</keyword>
<dbReference type="Gene3D" id="3.60.130.10">
    <property type="entry name" value="Clavaminate synthase-like"/>
    <property type="match status" value="1"/>
</dbReference>
<keyword evidence="3" id="KW-0223">Dioxygenase</keyword>
<evidence type="ECO:0000313" key="8">
    <source>
        <dbReference type="Proteomes" id="UP001652625"/>
    </source>
</evidence>
<dbReference type="RefSeq" id="XP_065666927.1">
    <property type="nucleotide sequence ID" value="XM_065810855.1"/>
</dbReference>
<dbReference type="InterPro" id="IPR051178">
    <property type="entry name" value="TfdA_dioxygenase"/>
</dbReference>
<dbReference type="SUPFAM" id="SSF51197">
    <property type="entry name" value="Clavaminate synthase-like"/>
    <property type="match status" value="1"/>
</dbReference>
<evidence type="ECO:0000256" key="5">
    <source>
        <dbReference type="ARBA" id="ARBA00023004"/>
    </source>
</evidence>
<evidence type="ECO:0000313" key="9">
    <source>
        <dbReference type="RefSeq" id="XP_065666927.1"/>
    </source>
</evidence>
<comment type="similarity">
    <text evidence="1">Belongs to the TfdA dioxygenase family.</text>
</comment>
<evidence type="ECO:0000256" key="2">
    <source>
        <dbReference type="ARBA" id="ARBA00022723"/>
    </source>
</evidence>
<dbReference type="Pfam" id="PF02668">
    <property type="entry name" value="TauD"/>
    <property type="match status" value="1"/>
</dbReference>
<dbReference type="InterPro" id="IPR003819">
    <property type="entry name" value="TauD/TfdA-like"/>
</dbReference>
<dbReference type="Proteomes" id="UP001652625">
    <property type="component" value="Chromosome 11"/>
</dbReference>
<reference evidence="9" key="1">
    <citation type="submission" date="2025-08" db="UniProtKB">
        <authorList>
            <consortium name="RefSeq"/>
        </authorList>
    </citation>
    <scope>IDENTIFICATION</scope>
</reference>
<dbReference type="GeneID" id="100207895"/>
<keyword evidence="5" id="KW-0408">Iron</keyword>
<evidence type="ECO:0000256" key="6">
    <source>
        <dbReference type="SAM" id="SignalP"/>
    </source>
</evidence>